<evidence type="ECO:0000313" key="2">
    <source>
        <dbReference type="EMBL" id="KAF2279264.1"/>
    </source>
</evidence>
<dbReference type="RefSeq" id="XP_033656803.1">
    <property type="nucleotide sequence ID" value="XM_033797669.1"/>
</dbReference>
<dbReference type="AlphaFoldDB" id="A0A6A6JSN6"/>
<feature type="region of interest" description="Disordered" evidence="1">
    <location>
        <begin position="92"/>
        <end position="129"/>
    </location>
</feature>
<feature type="region of interest" description="Disordered" evidence="1">
    <location>
        <begin position="1"/>
        <end position="33"/>
    </location>
</feature>
<evidence type="ECO:0000313" key="3">
    <source>
        <dbReference type="Proteomes" id="UP000800097"/>
    </source>
</evidence>
<reference evidence="2" key="1">
    <citation type="journal article" date="2020" name="Stud. Mycol.">
        <title>101 Dothideomycetes genomes: a test case for predicting lifestyles and emergence of pathogens.</title>
        <authorList>
            <person name="Haridas S."/>
            <person name="Albert R."/>
            <person name="Binder M."/>
            <person name="Bloem J."/>
            <person name="Labutti K."/>
            <person name="Salamov A."/>
            <person name="Andreopoulos B."/>
            <person name="Baker S."/>
            <person name="Barry K."/>
            <person name="Bills G."/>
            <person name="Bluhm B."/>
            <person name="Cannon C."/>
            <person name="Castanera R."/>
            <person name="Culley D."/>
            <person name="Daum C."/>
            <person name="Ezra D."/>
            <person name="Gonzalez J."/>
            <person name="Henrissat B."/>
            <person name="Kuo A."/>
            <person name="Liang C."/>
            <person name="Lipzen A."/>
            <person name="Lutzoni F."/>
            <person name="Magnuson J."/>
            <person name="Mondo S."/>
            <person name="Nolan M."/>
            <person name="Ohm R."/>
            <person name="Pangilinan J."/>
            <person name="Park H.-J."/>
            <person name="Ramirez L."/>
            <person name="Alfaro M."/>
            <person name="Sun H."/>
            <person name="Tritt A."/>
            <person name="Yoshinaga Y."/>
            <person name="Zwiers L.-H."/>
            <person name="Turgeon B."/>
            <person name="Goodwin S."/>
            <person name="Spatafora J."/>
            <person name="Crous P."/>
            <person name="Grigoriev I."/>
        </authorList>
    </citation>
    <scope>NUCLEOTIDE SEQUENCE</scope>
    <source>
        <strain evidence="2">CBS 379.55</strain>
    </source>
</reference>
<proteinExistence type="predicted"/>
<accession>A0A6A6JSN6</accession>
<gene>
    <name evidence="2" type="ORF">EI97DRAFT_430359</name>
</gene>
<feature type="compositionally biased region" description="Gly residues" evidence="1">
    <location>
        <begin position="115"/>
        <end position="124"/>
    </location>
</feature>
<dbReference type="Proteomes" id="UP000800097">
    <property type="component" value="Unassembled WGS sequence"/>
</dbReference>
<keyword evidence="3" id="KW-1185">Reference proteome</keyword>
<organism evidence="2 3">
    <name type="scientific">Westerdykella ornata</name>
    <dbReference type="NCBI Taxonomy" id="318751"/>
    <lineage>
        <taxon>Eukaryota</taxon>
        <taxon>Fungi</taxon>
        <taxon>Dikarya</taxon>
        <taxon>Ascomycota</taxon>
        <taxon>Pezizomycotina</taxon>
        <taxon>Dothideomycetes</taxon>
        <taxon>Pleosporomycetidae</taxon>
        <taxon>Pleosporales</taxon>
        <taxon>Sporormiaceae</taxon>
        <taxon>Westerdykella</taxon>
    </lineage>
</organism>
<feature type="compositionally biased region" description="Acidic residues" evidence="1">
    <location>
        <begin position="92"/>
        <end position="114"/>
    </location>
</feature>
<dbReference type="EMBL" id="ML986486">
    <property type="protein sequence ID" value="KAF2279264.1"/>
    <property type="molecule type" value="Genomic_DNA"/>
</dbReference>
<name>A0A6A6JSN6_WESOR</name>
<sequence>MPISSSKPSRLECPPRVPPSRSPYIPNQTLPSLPSLPSLHPPALFSTLRLHNLHIPRRRRTSSLAIQGLNPDVVIPRDDLLEFFEDEVDFLEHEGEDDEDANLGEDEEEVEDGGEGGVGFGCGGRHGRVKGRGRRVWRVPGSRSLYGYEDVGQTLVALPLRSRAE</sequence>
<evidence type="ECO:0000256" key="1">
    <source>
        <dbReference type="SAM" id="MobiDB-lite"/>
    </source>
</evidence>
<protein>
    <submittedName>
        <fullName evidence="2">Uncharacterized protein</fullName>
    </submittedName>
</protein>
<dbReference type="GeneID" id="54550844"/>